<dbReference type="OrthoDB" id="4936366at2"/>
<proteinExistence type="predicted"/>
<sequence>MGVAQAERVLKSRWRTASLAAGWPFPGDWPSREVDDVVTAMVDTADPGDALVRLGRSRAEAGAGLGETLLDLAALHAVLDGACGVVAPNVDALPSRMLRLTALGWADVLTEEAADRGAEDPLTGLATRGYLRTRLAELYRGTPAPGDRYALVLVGLDLTRATGWSRVVAMTLLSDVLRVVFDGGETLATLGPSVAAVLTRRDASLAQRISTVRVLAADRLAVDPHVRPTGPADVWSEHLPATHGDACALLAALGR</sequence>
<name>A0A2T0TDR6_9PSEU</name>
<reference evidence="1 2" key="1">
    <citation type="submission" date="2018-03" db="EMBL/GenBank/DDBJ databases">
        <title>Genomic Encyclopedia of Archaeal and Bacterial Type Strains, Phase II (KMG-II): from individual species to whole genera.</title>
        <authorList>
            <person name="Goeker M."/>
        </authorList>
    </citation>
    <scope>NUCLEOTIDE SEQUENCE [LARGE SCALE GENOMIC DNA]</scope>
    <source>
        <strain evidence="1 2">DSM 44720</strain>
    </source>
</reference>
<evidence type="ECO:0000313" key="2">
    <source>
        <dbReference type="Proteomes" id="UP000239494"/>
    </source>
</evidence>
<protein>
    <submittedName>
        <fullName evidence="1">Uncharacterized protein</fullName>
    </submittedName>
</protein>
<gene>
    <name evidence="1" type="ORF">CLV43_103564</name>
</gene>
<evidence type="ECO:0000313" key="1">
    <source>
        <dbReference type="EMBL" id="PRY43815.1"/>
    </source>
</evidence>
<dbReference type="EMBL" id="PVTF01000003">
    <property type="protein sequence ID" value="PRY43815.1"/>
    <property type="molecule type" value="Genomic_DNA"/>
</dbReference>
<dbReference type="AlphaFoldDB" id="A0A2T0TDR6"/>
<organism evidence="1 2">
    <name type="scientific">Umezawaea tangerina</name>
    <dbReference type="NCBI Taxonomy" id="84725"/>
    <lineage>
        <taxon>Bacteria</taxon>
        <taxon>Bacillati</taxon>
        <taxon>Actinomycetota</taxon>
        <taxon>Actinomycetes</taxon>
        <taxon>Pseudonocardiales</taxon>
        <taxon>Pseudonocardiaceae</taxon>
        <taxon>Umezawaea</taxon>
    </lineage>
</organism>
<accession>A0A2T0TDR6</accession>
<comment type="caution">
    <text evidence="1">The sequence shown here is derived from an EMBL/GenBank/DDBJ whole genome shotgun (WGS) entry which is preliminary data.</text>
</comment>
<keyword evidence="2" id="KW-1185">Reference proteome</keyword>
<dbReference type="RefSeq" id="WP_106187337.1">
    <property type="nucleotide sequence ID" value="NZ_PVTF01000003.1"/>
</dbReference>
<dbReference type="Proteomes" id="UP000239494">
    <property type="component" value="Unassembled WGS sequence"/>
</dbReference>